<dbReference type="PANTHER" id="PTHR38462:SF1">
    <property type="entry name" value="YPRB RIBONUCLEASE H-LIKE DOMAIN-CONTAINING PROTEIN"/>
    <property type="match status" value="1"/>
</dbReference>
<dbReference type="InterPro" id="IPR012337">
    <property type="entry name" value="RNaseH-like_sf"/>
</dbReference>
<dbReference type="Pfam" id="PF13482">
    <property type="entry name" value="RNase_H_2"/>
    <property type="match status" value="1"/>
</dbReference>
<dbReference type="Proteomes" id="UP000440978">
    <property type="component" value="Unassembled WGS sequence"/>
</dbReference>
<protein>
    <recommendedName>
        <fullName evidence="3">YprB ribonuclease H-like domain-containing protein</fullName>
    </recommendedName>
</protein>
<dbReference type="Gene3D" id="3.30.420.10">
    <property type="entry name" value="Ribonuclease H-like superfamily/Ribonuclease H"/>
    <property type="match status" value="1"/>
</dbReference>
<proteinExistence type="predicted"/>
<dbReference type="Gene3D" id="1.25.40.10">
    <property type="entry name" value="Tetratricopeptide repeat domain"/>
    <property type="match status" value="1"/>
</dbReference>
<keyword evidence="5" id="KW-1185">Reference proteome</keyword>
<reference evidence="4 5" key="1">
    <citation type="submission" date="2019-11" db="EMBL/GenBank/DDBJ databases">
        <title>Terrilactibacillus tamarindus sp. nov. BCM23-1 isolated from bark of Tamarindus indica.</title>
        <authorList>
            <person name="Kingkaew E."/>
            <person name="Tanasupawat S."/>
        </authorList>
    </citation>
    <scope>NUCLEOTIDE SEQUENCE [LARGE SCALE GENOMIC DNA]</scope>
    <source>
        <strain evidence="4 5">BCM23-1</strain>
    </source>
</reference>
<evidence type="ECO:0000313" key="5">
    <source>
        <dbReference type="Proteomes" id="UP000440978"/>
    </source>
</evidence>
<feature type="domain" description="YprB ribonuclease H-like" evidence="3">
    <location>
        <begin position="116"/>
        <end position="286"/>
    </location>
</feature>
<dbReference type="EMBL" id="WNHB01000023">
    <property type="protein sequence ID" value="MTT32932.1"/>
    <property type="molecule type" value="Genomic_DNA"/>
</dbReference>
<dbReference type="PROSITE" id="PS50005">
    <property type="entry name" value="TPR"/>
    <property type="match status" value="1"/>
</dbReference>
<dbReference type="GO" id="GO:0003676">
    <property type="term" value="F:nucleic acid binding"/>
    <property type="evidence" value="ECO:0007669"/>
    <property type="project" value="InterPro"/>
</dbReference>
<feature type="repeat" description="TPR" evidence="1">
    <location>
        <begin position="335"/>
        <end position="368"/>
    </location>
</feature>
<comment type="caution">
    <text evidence="4">The sequence shown here is derived from an EMBL/GenBank/DDBJ whole genome shotgun (WGS) entry which is preliminary data.</text>
</comment>
<name>A0A6N8CRW9_9BACI</name>
<organism evidence="4 5">
    <name type="scientific">Terrilactibacillus tamarindi</name>
    <dbReference type="NCBI Taxonomy" id="2599694"/>
    <lineage>
        <taxon>Bacteria</taxon>
        <taxon>Bacillati</taxon>
        <taxon>Bacillota</taxon>
        <taxon>Bacilli</taxon>
        <taxon>Bacillales</taxon>
        <taxon>Bacillaceae</taxon>
        <taxon>Terrilactibacillus</taxon>
    </lineage>
</organism>
<dbReference type="SUPFAM" id="SSF53098">
    <property type="entry name" value="Ribonuclease H-like"/>
    <property type="match status" value="1"/>
</dbReference>
<feature type="compositionally biased region" description="Basic and acidic residues" evidence="2">
    <location>
        <begin position="1"/>
        <end position="10"/>
    </location>
</feature>
<feature type="region of interest" description="Disordered" evidence="2">
    <location>
        <begin position="1"/>
        <end position="37"/>
    </location>
</feature>
<dbReference type="InterPro" id="IPR038720">
    <property type="entry name" value="YprB_RNase_H-like_dom"/>
</dbReference>
<sequence length="434" mass="50808">MSLKKQLERYKQKKKQKSAHETTVSQEGQPSNHKERCKFSKEEIYEKELRLAAQNLQADIKTFDNQMVLIRSKHIDLDEKIGPYKGRQLFDIISKWQELTFTHPLSAQGLKAEELLFFDTETTGLDAGAGNMIFLIGFARVSEDGITLKQYFLPGPGHETAFYYHFLTDCRELKHLVTYNGKAFDWPRVKSRYQFVQDRVPKLPAFGHFDLLHASRRLWKNRLEQTRLQTVEKEILGIDRGGDIPGHMAPFLYFQFLKQPKASLVEGVIEHNFQDILTLISLYIHLSIKCFGEENVDDDEQFEIARWFQYLKCNEEAIARFEKLIHSSSSSEINAKANRNLGDLYKKQKNYSMALKYYLNIIETGQVEDESTYIEVAKLLEHHYKDIDQALKYTQCAMQFIKDRHIIHTSDLSKKMDPLIKRENRLKRKGNKKN</sequence>
<accession>A0A6N8CRW9</accession>
<dbReference type="AlphaFoldDB" id="A0A6N8CRW9"/>
<dbReference type="InterPro" id="IPR011990">
    <property type="entry name" value="TPR-like_helical_dom_sf"/>
</dbReference>
<dbReference type="InterPro" id="IPR019734">
    <property type="entry name" value="TPR_rpt"/>
</dbReference>
<evidence type="ECO:0000259" key="3">
    <source>
        <dbReference type="Pfam" id="PF13482"/>
    </source>
</evidence>
<dbReference type="RefSeq" id="WP_155220628.1">
    <property type="nucleotide sequence ID" value="NZ_WNHB01000023.1"/>
</dbReference>
<evidence type="ECO:0000256" key="1">
    <source>
        <dbReference type="PROSITE-ProRule" id="PRU00339"/>
    </source>
</evidence>
<dbReference type="SUPFAM" id="SSF48452">
    <property type="entry name" value="TPR-like"/>
    <property type="match status" value="1"/>
</dbReference>
<dbReference type="PANTHER" id="PTHR38462">
    <property type="entry name" value="EXONUCLEASE-LIKE PROTEIN"/>
    <property type="match status" value="1"/>
</dbReference>
<keyword evidence="1" id="KW-0802">TPR repeat</keyword>
<dbReference type="InterPro" id="IPR036397">
    <property type="entry name" value="RNaseH_sf"/>
</dbReference>
<feature type="compositionally biased region" description="Polar residues" evidence="2">
    <location>
        <begin position="21"/>
        <end position="31"/>
    </location>
</feature>
<evidence type="ECO:0000256" key="2">
    <source>
        <dbReference type="SAM" id="MobiDB-lite"/>
    </source>
</evidence>
<dbReference type="OrthoDB" id="9790530at2"/>
<evidence type="ECO:0000313" key="4">
    <source>
        <dbReference type="EMBL" id="MTT32932.1"/>
    </source>
</evidence>
<gene>
    <name evidence="4" type="ORF">GMB86_13040</name>
</gene>